<evidence type="ECO:0000256" key="3">
    <source>
        <dbReference type="ARBA" id="ARBA00013194"/>
    </source>
</evidence>
<evidence type="ECO:0000256" key="2">
    <source>
        <dbReference type="ARBA" id="ARBA00005464"/>
    </source>
</evidence>
<evidence type="ECO:0000256" key="5">
    <source>
        <dbReference type="ARBA" id="ARBA00022618"/>
    </source>
</evidence>
<evidence type="ECO:0000256" key="12">
    <source>
        <dbReference type="PROSITE-ProRule" id="PRU00277"/>
    </source>
</evidence>
<dbReference type="OrthoDB" id="9767721at2"/>
<comment type="caution">
    <text evidence="15">The sequence shown here is derived from an EMBL/GenBank/DDBJ whole genome shotgun (WGS) entry which is preliminary data.</text>
</comment>
<dbReference type="InterPro" id="IPR036611">
    <property type="entry name" value="Trigger_fac_ribosome-bd_sf"/>
</dbReference>
<comment type="catalytic activity">
    <reaction evidence="1 11 12">
        <text>[protein]-peptidylproline (omega=180) = [protein]-peptidylproline (omega=0)</text>
        <dbReference type="Rhea" id="RHEA:16237"/>
        <dbReference type="Rhea" id="RHEA-COMP:10747"/>
        <dbReference type="Rhea" id="RHEA-COMP:10748"/>
        <dbReference type="ChEBI" id="CHEBI:83833"/>
        <dbReference type="ChEBI" id="CHEBI:83834"/>
        <dbReference type="EC" id="5.2.1.8"/>
    </reaction>
</comment>
<dbReference type="EMBL" id="QGGU01000001">
    <property type="protein sequence ID" value="PWK54480.1"/>
    <property type="molecule type" value="Genomic_DNA"/>
</dbReference>
<dbReference type="RefSeq" id="WP_109761594.1">
    <property type="nucleotide sequence ID" value="NZ_QGGU01000001.1"/>
</dbReference>
<dbReference type="GO" id="GO:0043022">
    <property type="term" value="F:ribosome binding"/>
    <property type="evidence" value="ECO:0007669"/>
    <property type="project" value="TreeGrafter"/>
</dbReference>
<dbReference type="PROSITE" id="PS50059">
    <property type="entry name" value="FKBP_PPIASE"/>
    <property type="match status" value="1"/>
</dbReference>
<comment type="domain">
    <text evidence="11">Consists of 3 domains; the N-terminus binds the ribosome, the middle domain has PPIase activity, while the C-terminus has intrinsic chaperone activity on its own.</text>
</comment>
<dbReference type="InterPro" id="IPR046357">
    <property type="entry name" value="PPIase_dom_sf"/>
</dbReference>
<dbReference type="GO" id="GO:0043335">
    <property type="term" value="P:protein unfolding"/>
    <property type="evidence" value="ECO:0007669"/>
    <property type="project" value="TreeGrafter"/>
</dbReference>
<dbReference type="EC" id="5.2.1.8" evidence="3 11"/>
<dbReference type="SUPFAM" id="SSF54534">
    <property type="entry name" value="FKBP-like"/>
    <property type="match status" value="1"/>
</dbReference>
<dbReference type="InterPro" id="IPR005215">
    <property type="entry name" value="Trig_fac"/>
</dbReference>
<dbReference type="InterPro" id="IPR008881">
    <property type="entry name" value="Trigger_fac_ribosome-bd_bac"/>
</dbReference>
<keyword evidence="6 11" id="KW-0697">Rotamase</keyword>
<name>A0A316G3X0_9GAMM</name>
<dbReference type="AlphaFoldDB" id="A0A316G3X0"/>
<dbReference type="InterPro" id="IPR037041">
    <property type="entry name" value="Trigger_fac_C_sf"/>
</dbReference>
<dbReference type="PIRSF" id="PIRSF003095">
    <property type="entry name" value="Trigger_factor"/>
    <property type="match status" value="1"/>
</dbReference>
<dbReference type="GO" id="GO:0044183">
    <property type="term" value="F:protein folding chaperone"/>
    <property type="evidence" value="ECO:0007669"/>
    <property type="project" value="TreeGrafter"/>
</dbReference>
<dbReference type="PANTHER" id="PTHR30560:SF3">
    <property type="entry name" value="TRIGGER FACTOR-LIKE PROTEIN TIG, CHLOROPLASTIC"/>
    <property type="match status" value="1"/>
</dbReference>
<evidence type="ECO:0000256" key="4">
    <source>
        <dbReference type="ARBA" id="ARBA00016902"/>
    </source>
</evidence>
<keyword evidence="16" id="KW-1185">Reference proteome</keyword>
<dbReference type="Gene3D" id="3.10.50.40">
    <property type="match status" value="1"/>
</dbReference>
<keyword evidence="5 11" id="KW-0132">Cell division</keyword>
<dbReference type="GO" id="GO:0005737">
    <property type="term" value="C:cytoplasm"/>
    <property type="evidence" value="ECO:0007669"/>
    <property type="project" value="UniProtKB-SubCell"/>
</dbReference>
<evidence type="ECO:0000256" key="7">
    <source>
        <dbReference type="ARBA" id="ARBA00023186"/>
    </source>
</evidence>
<dbReference type="InterPro" id="IPR008880">
    <property type="entry name" value="Trigger_fac_C"/>
</dbReference>
<keyword evidence="8 11" id="KW-0413">Isomerase</keyword>
<dbReference type="Pfam" id="PF05698">
    <property type="entry name" value="Trigger_C"/>
    <property type="match status" value="1"/>
</dbReference>
<dbReference type="Proteomes" id="UP000245790">
    <property type="component" value="Unassembled WGS sequence"/>
</dbReference>
<evidence type="ECO:0000256" key="8">
    <source>
        <dbReference type="ARBA" id="ARBA00023235"/>
    </source>
</evidence>
<comment type="subcellular location">
    <subcellularLocation>
        <location evidence="11">Cytoplasm</location>
    </subcellularLocation>
    <text evidence="11">About half TF is bound to the ribosome near the polypeptide exit tunnel while the other half is free in the cytoplasm.</text>
</comment>
<comment type="similarity">
    <text evidence="2 11 13">Belongs to the FKBP-type PPIase family. Tig subfamily.</text>
</comment>
<evidence type="ECO:0000256" key="11">
    <source>
        <dbReference type="HAMAP-Rule" id="MF_00303"/>
    </source>
</evidence>
<dbReference type="Pfam" id="PF00254">
    <property type="entry name" value="FKBP_C"/>
    <property type="match status" value="1"/>
</dbReference>
<dbReference type="Pfam" id="PF05697">
    <property type="entry name" value="Trigger_N"/>
    <property type="match status" value="1"/>
</dbReference>
<dbReference type="GO" id="GO:0003755">
    <property type="term" value="F:peptidyl-prolyl cis-trans isomerase activity"/>
    <property type="evidence" value="ECO:0007669"/>
    <property type="project" value="UniProtKB-UniRule"/>
</dbReference>
<dbReference type="SUPFAM" id="SSF102735">
    <property type="entry name" value="Trigger factor ribosome-binding domain"/>
    <property type="match status" value="1"/>
</dbReference>
<evidence type="ECO:0000256" key="1">
    <source>
        <dbReference type="ARBA" id="ARBA00000971"/>
    </source>
</evidence>
<gene>
    <name evidence="11" type="primary">tig</name>
    <name evidence="15" type="ORF">C8D97_101332</name>
</gene>
<dbReference type="SUPFAM" id="SSF109998">
    <property type="entry name" value="Triger factor/SurA peptide-binding domain-like"/>
    <property type="match status" value="1"/>
</dbReference>
<feature type="domain" description="PPIase FKBP-type" evidence="14">
    <location>
        <begin position="161"/>
        <end position="246"/>
    </location>
</feature>
<dbReference type="GO" id="GO:0051301">
    <property type="term" value="P:cell division"/>
    <property type="evidence" value="ECO:0007669"/>
    <property type="project" value="UniProtKB-KW"/>
</dbReference>
<dbReference type="PANTHER" id="PTHR30560">
    <property type="entry name" value="TRIGGER FACTOR CHAPERONE AND PEPTIDYL-PROLYL CIS/TRANS ISOMERASE"/>
    <property type="match status" value="1"/>
</dbReference>
<keyword evidence="9 11" id="KW-0131">Cell cycle</keyword>
<protein>
    <recommendedName>
        <fullName evidence="4 11">Trigger factor</fullName>
        <shortName evidence="11">TF</shortName>
        <ecNumber evidence="3 11">5.2.1.8</ecNumber>
    </recommendedName>
    <alternativeName>
        <fullName evidence="10 11">PPIase</fullName>
    </alternativeName>
</protein>
<dbReference type="GO" id="GO:0051083">
    <property type="term" value="P:'de novo' cotranslational protein folding"/>
    <property type="evidence" value="ECO:0007669"/>
    <property type="project" value="TreeGrafter"/>
</dbReference>
<proteinExistence type="inferred from homology"/>
<evidence type="ECO:0000313" key="16">
    <source>
        <dbReference type="Proteomes" id="UP000245790"/>
    </source>
</evidence>
<evidence type="ECO:0000256" key="13">
    <source>
        <dbReference type="RuleBase" id="RU003914"/>
    </source>
</evidence>
<comment type="function">
    <text evidence="11">Involved in protein export. Acts as a chaperone by maintaining the newly synthesized protein in an open conformation. Functions as a peptidyl-prolyl cis-trans isomerase.</text>
</comment>
<evidence type="ECO:0000313" key="15">
    <source>
        <dbReference type="EMBL" id="PWK54480.1"/>
    </source>
</evidence>
<accession>A0A316G3X0</accession>
<reference evidence="15 16" key="1">
    <citation type="submission" date="2018-05" db="EMBL/GenBank/DDBJ databases">
        <title>Genomic Encyclopedia of Type Strains, Phase IV (KMG-IV): sequencing the most valuable type-strain genomes for metagenomic binning, comparative biology and taxonomic classification.</title>
        <authorList>
            <person name="Goeker M."/>
        </authorList>
    </citation>
    <scope>NUCLEOTIDE SEQUENCE [LARGE SCALE GENOMIC DNA]</scope>
    <source>
        <strain evidence="15 16">DSM 25350</strain>
    </source>
</reference>
<dbReference type="FunFam" id="3.10.50.40:FF:000001">
    <property type="entry name" value="Trigger factor"/>
    <property type="match status" value="1"/>
</dbReference>
<keyword evidence="11" id="KW-0963">Cytoplasm</keyword>
<organism evidence="15 16">
    <name type="scientific">Pleionea mediterranea</name>
    <dbReference type="NCBI Taxonomy" id="523701"/>
    <lineage>
        <taxon>Bacteria</taxon>
        <taxon>Pseudomonadati</taxon>
        <taxon>Pseudomonadota</taxon>
        <taxon>Gammaproteobacteria</taxon>
        <taxon>Oceanospirillales</taxon>
        <taxon>Pleioneaceae</taxon>
        <taxon>Pleionea</taxon>
    </lineage>
</organism>
<dbReference type="HAMAP" id="MF_00303">
    <property type="entry name" value="Trigger_factor_Tig"/>
    <property type="match status" value="1"/>
</dbReference>
<sequence length="432" mass="48438">MQVSVETTSALERKLTVSIPAENVDTEAQKRLQQLARNVKLNGFRPGKVPFKVVKKRFGDSVRHEVLGEMMQQYFYQAIIQEKITPAGAPFVEPVKNEEGEDVEFTATFEVYPEIEAQDMSKVTIEQFTAEVGDEDLNEMLDTLREQRASWSEVKRKAKEGDQVVIDFSGTIDGEEFSGGKAENHELEIGSGAMIPGFEDQLVDTKAGDEKDVTVTFPEDYHAKELAGKEAVFKTTVHKVNKKELPKVGELAEALGVEDGNINKMKEDVKANMQRELKNALTSKVKEQVMNALIEAHEVDVPKSAIDGEIDAMRKQMISQYGGNEDMAANLPASMFEEQATRRVKLGLIIGSVIKSKELKADDEDINNQLEEMASVYEQPEEVINWYKEDKSRLSQIEQLVLEQKVVDSVLADAKVVDKETTFKEIMNQQGQ</sequence>
<dbReference type="InterPro" id="IPR027304">
    <property type="entry name" value="Trigger_fact/SurA_dom_sf"/>
</dbReference>
<dbReference type="InterPro" id="IPR001179">
    <property type="entry name" value="PPIase_FKBP_dom"/>
</dbReference>
<keyword evidence="7 11" id="KW-0143">Chaperone</keyword>
<evidence type="ECO:0000256" key="6">
    <source>
        <dbReference type="ARBA" id="ARBA00023110"/>
    </source>
</evidence>
<dbReference type="GO" id="GO:0015031">
    <property type="term" value="P:protein transport"/>
    <property type="evidence" value="ECO:0007669"/>
    <property type="project" value="UniProtKB-UniRule"/>
</dbReference>
<dbReference type="NCBIfam" id="TIGR00115">
    <property type="entry name" value="tig"/>
    <property type="match status" value="1"/>
</dbReference>
<evidence type="ECO:0000259" key="14">
    <source>
        <dbReference type="PROSITE" id="PS50059"/>
    </source>
</evidence>
<dbReference type="Gene3D" id="1.10.3120.10">
    <property type="entry name" value="Trigger factor, C-terminal domain"/>
    <property type="match status" value="1"/>
</dbReference>
<evidence type="ECO:0000256" key="10">
    <source>
        <dbReference type="ARBA" id="ARBA00029986"/>
    </source>
</evidence>
<dbReference type="Gene3D" id="3.30.70.1050">
    <property type="entry name" value="Trigger factor ribosome-binding domain"/>
    <property type="match status" value="1"/>
</dbReference>
<evidence type="ECO:0000256" key="9">
    <source>
        <dbReference type="ARBA" id="ARBA00023306"/>
    </source>
</evidence>